<evidence type="ECO:0000259" key="1">
    <source>
        <dbReference type="Pfam" id="PF07734"/>
    </source>
</evidence>
<dbReference type="PANTHER" id="PTHR31672:SF13">
    <property type="entry name" value="F-BOX PROTEIN CPR30-LIKE"/>
    <property type="match status" value="1"/>
</dbReference>
<feature type="domain" description="F-box associated beta-propeller type 1" evidence="1">
    <location>
        <begin position="32"/>
        <end position="212"/>
    </location>
</feature>
<name>A0AAD5P2Q1_ACENE</name>
<sequence length="258" mass="29781">MVCYVSIPKKPWVSLYVIHGRTRRYKTVSSHINIPSREDDILYGFGYDHSTDDYMIVRIFNLMVEIYSRNTDSWLQMGILLEEIKPFSLDLYGYNLQIGFVANGALYWHVQYIANMEYYERGGVSYDTADDGVLNTILCFDLVDRKFSMIVPPVDDEVCKKPVFDLCVFGGHLCMVYYDHNCHTDIWAWEGNNKGNWIKLMSIPYLTPVFLMNNGQLLLKTIMKEEYMTPFADTLPPLSGLPICFASLLTTTRSGILH</sequence>
<dbReference type="AlphaFoldDB" id="A0AAD5P2Q1"/>
<dbReference type="Pfam" id="PF07734">
    <property type="entry name" value="FBA_1"/>
    <property type="match status" value="1"/>
</dbReference>
<proteinExistence type="predicted"/>
<keyword evidence="3" id="KW-1185">Reference proteome</keyword>
<comment type="caution">
    <text evidence="2">The sequence shown here is derived from an EMBL/GenBank/DDBJ whole genome shotgun (WGS) entry which is preliminary data.</text>
</comment>
<evidence type="ECO:0000313" key="2">
    <source>
        <dbReference type="EMBL" id="KAI9196314.1"/>
    </source>
</evidence>
<dbReference type="EMBL" id="JAJSOW010000003">
    <property type="protein sequence ID" value="KAI9196314.1"/>
    <property type="molecule type" value="Genomic_DNA"/>
</dbReference>
<dbReference type="Proteomes" id="UP001064489">
    <property type="component" value="Chromosome 1"/>
</dbReference>
<reference evidence="2" key="2">
    <citation type="submission" date="2023-02" db="EMBL/GenBank/DDBJ databases">
        <authorList>
            <person name="Swenson N.G."/>
            <person name="Wegrzyn J.L."/>
            <person name="Mcevoy S.L."/>
        </authorList>
    </citation>
    <scope>NUCLEOTIDE SEQUENCE</scope>
    <source>
        <strain evidence="2">91603</strain>
        <tissue evidence="2">Leaf</tissue>
    </source>
</reference>
<dbReference type="InterPro" id="IPR017451">
    <property type="entry name" value="F-box-assoc_interact_dom"/>
</dbReference>
<dbReference type="PANTHER" id="PTHR31672">
    <property type="entry name" value="BNACNNG10540D PROTEIN"/>
    <property type="match status" value="1"/>
</dbReference>
<dbReference type="NCBIfam" id="TIGR01640">
    <property type="entry name" value="F_box_assoc_1"/>
    <property type="match status" value="1"/>
</dbReference>
<dbReference type="InterPro" id="IPR006527">
    <property type="entry name" value="F-box-assoc_dom_typ1"/>
</dbReference>
<evidence type="ECO:0000313" key="3">
    <source>
        <dbReference type="Proteomes" id="UP001064489"/>
    </source>
</evidence>
<dbReference type="InterPro" id="IPR050796">
    <property type="entry name" value="SCF_F-box_component"/>
</dbReference>
<organism evidence="2 3">
    <name type="scientific">Acer negundo</name>
    <name type="common">Box elder</name>
    <dbReference type="NCBI Taxonomy" id="4023"/>
    <lineage>
        <taxon>Eukaryota</taxon>
        <taxon>Viridiplantae</taxon>
        <taxon>Streptophyta</taxon>
        <taxon>Embryophyta</taxon>
        <taxon>Tracheophyta</taxon>
        <taxon>Spermatophyta</taxon>
        <taxon>Magnoliopsida</taxon>
        <taxon>eudicotyledons</taxon>
        <taxon>Gunneridae</taxon>
        <taxon>Pentapetalae</taxon>
        <taxon>rosids</taxon>
        <taxon>malvids</taxon>
        <taxon>Sapindales</taxon>
        <taxon>Sapindaceae</taxon>
        <taxon>Hippocastanoideae</taxon>
        <taxon>Acereae</taxon>
        <taxon>Acer</taxon>
    </lineage>
</organism>
<accession>A0AAD5P2Q1</accession>
<protein>
    <recommendedName>
        <fullName evidence="1">F-box associated beta-propeller type 1 domain-containing protein</fullName>
    </recommendedName>
</protein>
<reference evidence="2" key="1">
    <citation type="journal article" date="2022" name="Plant J.">
        <title>Strategies of tolerance reflected in two North American maple genomes.</title>
        <authorList>
            <person name="McEvoy S.L."/>
            <person name="Sezen U.U."/>
            <person name="Trouern-Trend A."/>
            <person name="McMahon S.M."/>
            <person name="Schaberg P.G."/>
            <person name="Yang J."/>
            <person name="Wegrzyn J.L."/>
            <person name="Swenson N.G."/>
        </authorList>
    </citation>
    <scope>NUCLEOTIDE SEQUENCE</scope>
    <source>
        <strain evidence="2">91603</strain>
    </source>
</reference>
<gene>
    <name evidence="2" type="ORF">LWI28_022855</name>
</gene>